<dbReference type="InterPro" id="IPR032675">
    <property type="entry name" value="LRR_dom_sf"/>
</dbReference>
<proteinExistence type="predicted"/>
<dbReference type="RefSeq" id="XP_009550137.1">
    <property type="nucleotide sequence ID" value="XM_009551842.1"/>
</dbReference>
<dbReference type="HOGENOM" id="CLU_052689_1_0_1"/>
<protein>
    <submittedName>
        <fullName evidence="1">Uncharacterized protein</fullName>
    </submittedName>
</protein>
<sequence>MSASWNKKRGIYPFIPNEIWLLIFELATCVPGIFDPDVRDPFDIPIDANSRLLDLRFEQSHIRKSLLTKRRIVRVCKLWCALATPLLYQAVILRHMHCVHSLHSTLMQQCARAEVPLGFWVHRADVNLRFDQDKGDGNAEDLSVLAEIIRCFPNLRVLAVASQLFAHPSGDTMADLLCVAVGASCSPQLLKLIWAFDIHPSDSAFSVLLKRMPRLRTLVVGPEDPQADFCPLALPPLPDLRFVTVAHMVEEADTMILDPFPNLQQILLRWVADSTLACLSDFLRFRAPDITTAYLSMDLGPAAMICFTLAENCPRLTRIVLIADRWSSITENYDGYFFSNGGGAGDLNSVPFLPPVTHLGLACTQNQASNVTYRRVFVWLTEHIPSSLKVVRFMNPKGLKDLHDRHSKVFTEGLASLPILRVEDHQGIDLRLEAAVVPQTQQFLNTAVPCRIDILMVLVQGLSTLEGVWVEDWRSTMKTI</sequence>
<dbReference type="eggNOG" id="ENOG502SPX6">
    <property type="taxonomic scope" value="Eukaryota"/>
</dbReference>
<dbReference type="Proteomes" id="UP000030671">
    <property type="component" value="Unassembled WGS sequence"/>
</dbReference>
<gene>
    <name evidence="1" type="ORF">HETIRDRAFT_420924</name>
</gene>
<name>W4JX57_HETIT</name>
<dbReference type="AlphaFoldDB" id="W4JX57"/>
<organism evidence="1 2">
    <name type="scientific">Heterobasidion irregulare (strain TC 32-1)</name>
    <dbReference type="NCBI Taxonomy" id="747525"/>
    <lineage>
        <taxon>Eukaryota</taxon>
        <taxon>Fungi</taxon>
        <taxon>Dikarya</taxon>
        <taxon>Basidiomycota</taxon>
        <taxon>Agaricomycotina</taxon>
        <taxon>Agaricomycetes</taxon>
        <taxon>Russulales</taxon>
        <taxon>Bondarzewiaceae</taxon>
        <taxon>Heterobasidion</taxon>
        <taxon>Heterobasidion annosum species complex</taxon>
    </lineage>
</organism>
<dbReference type="InParanoid" id="W4JX57"/>
<dbReference type="Gene3D" id="3.80.10.10">
    <property type="entry name" value="Ribonuclease Inhibitor"/>
    <property type="match status" value="1"/>
</dbReference>
<accession>W4JX57</accession>
<dbReference type="EMBL" id="KI925462">
    <property type="protein sequence ID" value="ETW78138.1"/>
    <property type="molecule type" value="Genomic_DNA"/>
</dbReference>
<reference evidence="1 2" key="1">
    <citation type="journal article" date="2012" name="New Phytol.">
        <title>Insight into trade-off between wood decay and parasitism from the genome of a fungal forest pathogen.</title>
        <authorList>
            <person name="Olson A."/>
            <person name="Aerts A."/>
            <person name="Asiegbu F."/>
            <person name="Belbahri L."/>
            <person name="Bouzid O."/>
            <person name="Broberg A."/>
            <person name="Canback B."/>
            <person name="Coutinho P.M."/>
            <person name="Cullen D."/>
            <person name="Dalman K."/>
            <person name="Deflorio G."/>
            <person name="van Diepen L.T."/>
            <person name="Dunand C."/>
            <person name="Duplessis S."/>
            <person name="Durling M."/>
            <person name="Gonthier P."/>
            <person name="Grimwood J."/>
            <person name="Fossdal C.G."/>
            <person name="Hansson D."/>
            <person name="Henrissat B."/>
            <person name="Hietala A."/>
            <person name="Himmelstrand K."/>
            <person name="Hoffmeister D."/>
            <person name="Hogberg N."/>
            <person name="James T.Y."/>
            <person name="Karlsson M."/>
            <person name="Kohler A."/>
            <person name="Kues U."/>
            <person name="Lee Y.H."/>
            <person name="Lin Y.C."/>
            <person name="Lind M."/>
            <person name="Lindquist E."/>
            <person name="Lombard V."/>
            <person name="Lucas S."/>
            <person name="Lunden K."/>
            <person name="Morin E."/>
            <person name="Murat C."/>
            <person name="Park J."/>
            <person name="Raffaello T."/>
            <person name="Rouze P."/>
            <person name="Salamov A."/>
            <person name="Schmutz J."/>
            <person name="Solheim H."/>
            <person name="Stahlberg J."/>
            <person name="Velez H."/>
            <person name="de Vries R.P."/>
            <person name="Wiebenga A."/>
            <person name="Woodward S."/>
            <person name="Yakovlev I."/>
            <person name="Garbelotto M."/>
            <person name="Martin F."/>
            <person name="Grigoriev I.V."/>
            <person name="Stenlid J."/>
        </authorList>
    </citation>
    <scope>NUCLEOTIDE SEQUENCE [LARGE SCALE GENOMIC DNA]</scope>
    <source>
        <strain evidence="1 2">TC 32-1</strain>
    </source>
</reference>
<keyword evidence="2" id="KW-1185">Reference proteome</keyword>
<evidence type="ECO:0000313" key="2">
    <source>
        <dbReference type="Proteomes" id="UP000030671"/>
    </source>
</evidence>
<evidence type="ECO:0000313" key="1">
    <source>
        <dbReference type="EMBL" id="ETW78138.1"/>
    </source>
</evidence>
<dbReference type="KEGG" id="hir:HETIRDRAFT_420924"/>
<dbReference type="OrthoDB" id="3256525at2759"/>
<dbReference type="GeneID" id="20673683"/>